<comment type="caution">
    <text evidence="1">The sequence shown here is derived from an EMBL/GenBank/DDBJ whole genome shotgun (WGS) entry which is preliminary data.</text>
</comment>
<accession>A0ACB6UYS1</accession>
<gene>
    <name evidence="1" type="ORF">D0Z00_004370</name>
</gene>
<name>A0ACB6UYS1_9ASCO</name>
<dbReference type="Proteomes" id="UP000744676">
    <property type="component" value="Unassembled WGS sequence"/>
</dbReference>
<evidence type="ECO:0000313" key="2">
    <source>
        <dbReference type="Proteomes" id="UP000744676"/>
    </source>
</evidence>
<keyword evidence="2" id="KW-1185">Reference proteome</keyword>
<organism evidence="1 2">
    <name type="scientific">Geotrichum galactomycetum</name>
    <dbReference type="NCBI Taxonomy" id="27317"/>
    <lineage>
        <taxon>Eukaryota</taxon>
        <taxon>Fungi</taxon>
        <taxon>Dikarya</taxon>
        <taxon>Ascomycota</taxon>
        <taxon>Saccharomycotina</taxon>
        <taxon>Dipodascomycetes</taxon>
        <taxon>Dipodascales</taxon>
        <taxon>Dipodascaceae</taxon>
        <taxon>Geotrichum</taxon>
    </lineage>
</organism>
<reference evidence="1 2" key="1">
    <citation type="journal article" date="2020" name="Front. Microbiol.">
        <title>Phenotypic and Genetic Characterization of the Cheese Ripening Yeast Geotrichum candidum.</title>
        <authorList>
            <person name="Perkins V."/>
            <person name="Vignola S."/>
            <person name="Lessard M.H."/>
            <person name="Plante P.L."/>
            <person name="Corbeil J."/>
            <person name="Dugat-Bony E."/>
            <person name="Frenette M."/>
            <person name="Labrie S."/>
        </authorList>
    </citation>
    <scope>NUCLEOTIDE SEQUENCE [LARGE SCALE GENOMIC DNA]</scope>
    <source>
        <strain evidence="1 2">LMA-1147</strain>
    </source>
</reference>
<protein>
    <submittedName>
        <fullName evidence="1">Uncharacterized protein</fullName>
    </submittedName>
</protein>
<proteinExistence type="predicted"/>
<dbReference type="EMBL" id="QVQA01000312">
    <property type="protein sequence ID" value="KAF5092869.1"/>
    <property type="molecule type" value="Genomic_DNA"/>
</dbReference>
<sequence length="461" mass="50391">MASSSKMDENGSGSDFAEDDEYSVFDAPGDFGINKNVARAALTALGSEFAPGQNSSNVGNKNKGLRKKAKKKFSEMDDDEKLLASEAAKNLTSRQKRQLRNRVSARHFRLRRKEYISHLEGLVVNMTTKINRLEIELKNSLNNSSNVPDEAHQLQPQQQRQDTSQESLLQHASPTSVSTISTNQMSMTPPVARSNCNSIPHTAPVSVISVTPNLQTGSKHAYGVQQPFITSSSSIPSADSASSMSYAGNWPTKGSMNTITTSINPSFDNSGLTADIIRMKPNVVNLLPVYPDMPIEASATGPPLNIQPGQAAALQDYTMLYDTSSFVDPTNWQMTGDLTGVAQQQQQESYVESLKQQVYDADSQQEQRNSQIMPNQIIYSSIIPELSKQILKTDIIKAQMCEDDKEGDADSESERDNNNETKAPGATGFPALSPTAEDKLSVIAADALLRQLDLQMSRVHL</sequence>
<evidence type="ECO:0000313" key="1">
    <source>
        <dbReference type="EMBL" id="KAF5092869.1"/>
    </source>
</evidence>